<dbReference type="Proteomes" id="UP000230131">
    <property type="component" value="Unassembled WGS sequence"/>
</dbReference>
<evidence type="ECO:0000313" key="2">
    <source>
        <dbReference type="EMBL" id="PIU99146.1"/>
    </source>
</evidence>
<dbReference type="Pfam" id="PF11369">
    <property type="entry name" value="DUF3160"/>
    <property type="match status" value="1"/>
</dbReference>
<dbReference type="AlphaFoldDB" id="A0A2M7B7R2"/>
<proteinExistence type="predicted"/>
<dbReference type="InterPro" id="IPR022601">
    <property type="entry name" value="DUF3160"/>
</dbReference>
<keyword evidence="1" id="KW-1133">Transmembrane helix</keyword>
<keyword evidence="1" id="KW-0812">Transmembrane</keyword>
<dbReference type="EMBL" id="PEVH01000043">
    <property type="protein sequence ID" value="PIU99146.1"/>
    <property type="molecule type" value="Genomic_DNA"/>
</dbReference>
<feature type="transmembrane region" description="Helical" evidence="1">
    <location>
        <begin position="77"/>
        <end position="99"/>
    </location>
</feature>
<evidence type="ECO:0000256" key="1">
    <source>
        <dbReference type="SAM" id="Phobius"/>
    </source>
</evidence>
<name>A0A2M7B7R2_9BACT</name>
<reference evidence="3" key="1">
    <citation type="submission" date="2017-09" db="EMBL/GenBank/DDBJ databases">
        <title>Depth-based differentiation of microbial function through sediment-hosted aquifers and enrichment of novel symbionts in the deep terrestrial subsurface.</title>
        <authorList>
            <person name="Probst A.J."/>
            <person name="Ladd B."/>
            <person name="Jarett J.K."/>
            <person name="Geller-Mcgrath D.E."/>
            <person name="Sieber C.M.K."/>
            <person name="Emerson J.B."/>
            <person name="Anantharaman K."/>
            <person name="Thomas B.C."/>
            <person name="Malmstrom R."/>
            <person name="Stieglmeier M."/>
            <person name="Klingl A."/>
            <person name="Woyke T."/>
            <person name="Ryan C.M."/>
            <person name="Banfield J.F."/>
        </authorList>
    </citation>
    <scope>NUCLEOTIDE SEQUENCE [LARGE SCALE GENOMIC DNA]</scope>
</reference>
<dbReference type="SMART" id="SM01325">
    <property type="entry name" value="DUF3160"/>
    <property type="match status" value="1"/>
</dbReference>
<protein>
    <recommendedName>
        <fullName evidence="4">DUF3160 domain-containing protein</fullName>
    </recommendedName>
</protein>
<sequence>MINNEILTYIKDLLSKGVSETEIKKNLISSGWQEADINEAFNKTRASSIPQGEIEIKTETKIGDKPLNIRSKSKNKIFVLLTAVLIVLLAGGGLIYWYFIVNKPKIEKPIENQNVISNQTLATLALSKTLIQPGDISSEKLQVNPQIPAYNLPLNLEKDISNWQKFSEKIDLSDQVKNLLKNNGFVVFDNQDFSKEDFADFYGQLEGRDLPVFITTDSLLHYYHVFFDTALMRMEKDIFYEDIWQMSKKFFDDSLQVYQSTADPTLKEAANRNIAYLSVILELLKPKADQTVSSENVKNQVGCSAPNDYCQKIYNKAIEEGTFSLFGQKETQKYSFTIPDFVKDQVNKEISLMDDHKGWDCSPIFLYKEDYSQYVPRGHYTKTEKLKNYFKAMMWYGRITNLIKGSPNLAENKCQFGDQDGFISEKNAKIQTLQSLILARKFALDGDIQKSWKKIYAITSYFVGFSDDLGPLEYSATLKNFFNGADIGLNKIISNFSDIKSLLEELPKPKIYSGLGNATLIVPQPPLSDEQIQTLKKQADQLLANTQGFRMMGQRFVVDSGFFSRIVSPYSGEYIGKKENKPFTYVVTDIGREVRGFPRGLDIMALFGSERAKQIIKNLGDADYSDYDKQFNDLKKEIDAIPETDWYKNLYWNWLYVLKSLITPVGSGYQSFMQTTAWQDKELNTALASWTELRHDTILYVKQSYTMGELGGWEEPKIVGYVEPTPEFYSRLLNLTKMTEKGLLGLLTKDEIEKIGVGNSLKRFGDILSKLLSISKTELENKELNEADYNFISSFGSSLESLNNSLLGAGRDDQKDPNMFKPTLVADVHTDGNTKKVLEEGVGYIKTLIAAYKLPGNYILVGVGPVFSYYEFKQPMENRLTDEQWREMLKTNPPAAPEWINSFSK</sequence>
<keyword evidence="1" id="KW-0472">Membrane</keyword>
<organism evidence="2 3">
    <name type="scientific">Candidatus Wolfebacteria bacterium CG03_land_8_20_14_0_80_36_15</name>
    <dbReference type="NCBI Taxonomy" id="1975067"/>
    <lineage>
        <taxon>Bacteria</taxon>
        <taxon>Candidatus Wolfeibacteriota</taxon>
    </lineage>
</organism>
<accession>A0A2M7B7R2</accession>
<evidence type="ECO:0008006" key="4">
    <source>
        <dbReference type="Google" id="ProtNLM"/>
    </source>
</evidence>
<evidence type="ECO:0000313" key="3">
    <source>
        <dbReference type="Proteomes" id="UP000230131"/>
    </source>
</evidence>
<gene>
    <name evidence="2" type="ORF">COS59_01345</name>
</gene>
<comment type="caution">
    <text evidence="2">The sequence shown here is derived from an EMBL/GenBank/DDBJ whole genome shotgun (WGS) entry which is preliminary data.</text>
</comment>